<dbReference type="EMBL" id="NJEU01000411">
    <property type="protein sequence ID" value="PHH74753.1"/>
    <property type="molecule type" value="Genomic_DNA"/>
</dbReference>
<dbReference type="GO" id="GO:0005634">
    <property type="term" value="C:nucleus"/>
    <property type="evidence" value="ECO:0007669"/>
    <property type="project" value="UniProtKB-SubCell"/>
</dbReference>
<gene>
    <name evidence="12" type="ORF">CDD82_4793</name>
</gene>
<organism evidence="12 13">
    <name type="scientific">Ophiocordyceps australis</name>
    <dbReference type="NCBI Taxonomy" id="1399860"/>
    <lineage>
        <taxon>Eukaryota</taxon>
        <taxon>Fungi</taxon>
        <taxon>Dikarya</taxon>
        <taxon>Ascomycota</taxon>
        <taxon>Pezizomycotina</taxon>
        <taxon>Sordariomycetes</taxon>
        <taxon>Hypocreomycetidae</taxon>
        <taxon>Hypocreales</taxon>
        <taxon>Ophiocordycipitaceae</taxon>
        <taxon>Ophiocordyceps</taxon>
    </lineage>
</organism>
<dbReference type="OrthoDB" id="347435at2759"/>
<accession>A0A2C5Z4H8</accession>
<evidence type="ECO:0000256" key="10">
    <source>
        <dbReference type="ARBA" id="ARBA00061312"/>
    </source>
</evidence>
<evidence type="ECO:0000256" key="4">
    <source>
        <dbReference type="ARBA" id="ARBA00022679"/>
    </source>
</evidence>
<dbReference type="Gene3D" id="3.40.50.300">
    <property type="entry name" value="P-loop containing nucleotide triphosphate hydrolases"/>
    <property type="match status" value="1"/>
</dbReference>
<evidence type="ECO:0000313" key="13">
    <source>
        <dbReference type="Proteomes" id="UP000224854"/>
    </source>
</evidence>
<dbReference type="GO" id="GO:0005737">
    <property type="term" value="C:cytoplasm"/>
    <property type="evidence" value="ECO:0007669"/>
    <property type="project" value="UniProtKB-SubCell"/>
</dbReference>
<evidence type="ECO:0000256" key="6">
    <source>
        <dbReference type="ARBA" id="ARBA00022777"/>
    </source>
</evidence>
<comment type="subcellular location">
    <subcellularLocation>
        <location evidence="2">Cytoplasm</location>
    </subcellularLocation>
    <subcellularLocation>
        <location evidence="1">Nucleus</location>
    </subcellularLocation>
</comment>
<keyword evidence="9" id="KW-0539">Nucleus</keyword>
<evidence type="ECO:0000256" key="8">
    <source>
        <dbReference type="ARBA" id="ARBA00023134"/>
    </source>
</evidence>
<dbReference type="InterPro" id="IPR027417">
    <property type="entry name" value="P-loop_NTPase"/>
</dbReference>
<dbReference type="GO" id="GO:0006614">
    <property type="term" value="P:SRP-dependent cotranslational protein targeting to membrane"/>
    <property type="evidence" value="ECO:0007669"/>
    <property type="project" value="InterPro"/>
</dbReference>
<evidence type="ECO:0000313" key="12">
    <source>
        <dbReference type="EMBL" id="PHH74753.1"/>
    </source>
</evidence>
<name>A0A2C5Z4H8_9HYPO</name>
<feature type="domain" description="SRP54-type proteins GTP-binding" evidence="11">
    <location>
        <begin position="53"/>
        <end position="111"/>
    </location>
</feature>
<dbReference type="FunFam" id="3.40.50.300:FF:001691">
    <property type="entry name" value="Probable ATP-dependent kinase TDA10"/>
    <property type="match status" value="1"/>
</dbReference>
<dbReference type="GO" id="GO:0005524">
    <property type="term" value="F:ATP binding"/>
    <property type="evidence" value="ECO:0007669"/>
    <property type="project" value="UniProtKB-KW"/>
</dbReference>
<proteinExistence type="inferred from homology"/>
<keyword evidence="7" id="KW-0067">ATP-binding</keyword>
<comment type="caution">
    <text evidence="12">The sequence shown here is derived from an EMBL/GenBank/DDBJ whole genome shotgun (WGS) entry which is preliminary data.</text>
</comment>
<dbReference type="PANTHER" id="PTHR10285">
    <property type="entry name" value="URIDINE KINASE"/>
    <property type="match status" value="1"/>
</dbReference>
<keyword evidence="5" id="KW-0547">Nucleotide-binding</keyword>
<dbReference type="InterPro" id="IPR000897">
    <property type="entry name" value="SRP54_GTPase_dom"/>
</dbReference>
<sequence>MQKPPSSYSHQGNFSPHPPMVMSDKIETLPLCLDFILHRLGALEAAGQSQPLVVGVNGVQGVGKTTLVTRLAEQLEQREIPAVVCSIDDFYLTHTDQVKLARENPDNALLQHRGQPGTHDLALARSVLSALWHEKPTRLPRYDKSAFHGQGDRLPESAWIPVNQPGTPSARVILLEGWCIGFHPLTPQHIAARYASPSRTLQSHSLSHLLLINDKLHAYDFLINLFDAFIHIDTNDVANVYSWRQQQEESLRAQTGNPHAGMTREQVVCFVDAYYPAYELYTHGLRAGLFTDCPDCHLRIVLDSERSVKTVEYVHGSDA</sequence>
<keyword evidence="8" id="KW-0342">GTP-binding</keyword>
<dbReference type="SUPFAM" id="SSF52540">
    <property type="entry name" value="P-loop containing nucleoside triphosphate hydrolases"/>
    <property type="match status" value="1"/>
</dbReference>
<dbReference type="Proteomes" id="UP000224854">
    <property type="component" value="Unassembled WGS sequence"/>
</dbReference>
<evidence type="ECO:0000259" key="11">
    <source>
        <dbReference type="Pfam" id="PF00448"/>
    </source>
</evidence>
<protein>
    <recommendedName>
        <fullName evidence="11">SRP54-type proteins GTP-binding domain-containing protein</fullName>
    </recommendedName>
</protein>
<keyword evidence="6" id="KW-0418">Kinase</keyword>
<keyword evidence="13" id="KW-1185">Reference proteome</keyword>
<evidence type="ECO:0000256" key="1">
    <source>
        <dbReference type="ARBA" id="ARBA00004123"/>
    </source>
</evidence>
<keyword evidence="4" id="KW-0808">Transferase</keyword>
<evidence type="ECO:0000256" key="7">
    <source>
        <dbReference type="ARBA" id="ARBA00022840"/>
    </source>
</evidence>
<dbReference type="Pfam" id="PF00448">
    <property type="entry name" value="SRP54"/>
    <property type="match status" value="1"/>
</dbReference>
<dbReference type="GO" id="GO:0005525">
    <property type="term" value="F:GTP binding"/>
    <property type="evidence" value="ECO:0007669"/>
    <property type="project" value="UniProtKB-KW"/>
</dbReference>
<reference evidence="12 13" key="1">
    <citation type="submission" date="2017-06" db="EMBL/GenBank/DDBJ databases">
        <title>Ant-infecting Ophiocordyceps genomes reveal a high diversity of potential behavioral manipulation genes and a possible major role for enterotoxins.</title>
        <authorList>
            <person name="De Bekker C."/>
            <person name="Evans H.C."/>
            <person name="Brachmann A."/>
            <person name="Hughes D.P."/>
        </authorList>
    </citation>
    <scope>NUCLEOTIDE SEQUENCE [LARGE SCALE GENOMIC DNA]</scope>
    <source>
        <strain evidence="12 13">1348a</strain>
    </source>
</reference>
<keyword evidence="3" id="KW-0963">Cytoplasm</keyword>
<dbReference type="AlphaFoldDB" id="A0A2C5Z4H8"/>
<evidence type="ECO:0000256" key="3">
    <source>
        <dbReference type="ARBA" id="ARBA00022490"/>
    </source>
</evidence>
<evidence type="ECO:0000256" key="5">
    <source>
        <dbReference type="ARBA" id="ARBA00022741"/>
    </source>
</evidence>
<evidence type="ECO:0000256" key="2">
    <source>
        <dbReference type="ARBA" id="ARBA00004496"/>
    </source>
</evidence>
<comment type="similarity">
    <text evidence="10">Belongs to the GLYK kinase family.</text>
</comment>
<evidence type="ECO:0000256" key="9">
    <source>
        <dbReference type="ARBA" id="ARBA00023242"/>
    </source>
</evidence>
<dbReference type="GO" id="GO:0016301">
    <property type="term" value="F:kinase activity"/>
    <property type="evidence" value="ECO:0007669"/>
    <property type="project" value="UniProtKB-KW"/>
</dbReference>